<proteinExistence type="predicted"/>
<dbReference type="InterPro" id="IPR027843">
    <property type="entry name" value="DUF4440"/>
</dbReference>
<sequence>MSDIHEQIEAVAIEWMQAWVRSDAATLEKFLAPDFALIVSATPNHRLERTNWLNTACTRYRASEFRYRDVQVRDLGDGIAAMSSIAEFKAEIDGDPRTGPLFLVDVWRRMEGCWRVCTRYSSAPEDVRTGSAAVTTLR</sequence>
<protein>
    <submittedName>
        <fullName evidence="2">Nuclear transport factor 2 family protein</fullName>
    </submittedName>
</protein>
<evidence type="ECO:0000259" key="1">
    <source>
        <dbReference type="Pfam" id="PF14534"/>
    </source>
</evidence>
<comment type="caution">
    <text evidence="2">The sequence shown here is derived from an EMBL/GenBank/DDBJ whole genome shotgun (WGS) entry which is preliminary data.</text>
</comment>
<organism evidence="2 3">
    <name type="scientific">Sphingomonas ginkgonis</name>
    <dbReference type="NCBI Taxonomy" id="2315330"/>
    <lineage>
        <taxon>Bacteria</taxon>
        <taxon>Pseudomonadati</taxon>
        <taxon>Pseudomonadota</taxon>
        <taxon>Alphaproteobacteria</taxon>
        <taxon>Sphingomonadales</taxon>
        <taxon>Sphingomonadaceae</taxon>
        <taxon>Sphingomonas</taxon>
    </lineage>
</organism>
<dbReference type="Pfam" id="PF14534">
    <property type="entry name" value="DUF4440"/>
    <property type="match status" value="1"/>
</dbReference>
<dbReference type="OrthoDB" id="7564479at2"/>
<dbReference type="EMBL" id="RWJF01000001">
    <property type="protein sequence ID" value="RST31318.1"/>
    <property type="molecule type" value="Genomic_DNA"/>
</dbReference>
<evidence type="ECO:0000313" key="2">
    <source>
        <dbReference type="EMBL" id="RST31318.1"/>
    </source>
</evidence>
<keyword evidence="3" id="KW-1185">Reference proteome</keyword>
<reference evidence="2 3" key="1">
    <citation type="submission" date="2018-12" db="EMBL/GenBank/DDBJ databases">
        <title>Sphingomonas sp. HMF7854 Genome sequencing and assembly.</title>
        <authorList>
            <person name="Cha I."/>
            <person name="Kang H."/>
            <person name="Kim H."/>
            <person name="Kang J."/>
            <person name="Joh K."/>
        </authorList>
    </citation>
    <scope>NUCLEOTIDE SEQUENCE [LARGE SCALE GENOMIC DNA]</scope>
    <source>
        <strain evidence="2 3">HMF7854</strain>
    </source>
</reference>
<name>A0A429VBH0_9SPHN</name>
<dbReference type="AlphaFoldDB" id="A0A429VBH0"/>
<dbReference type="InterPro" id="IPR032710">
    <property type="entry name" value="NTF2-like_dom_sf"/>
</dbReference>
<feature type="domain" description="DUF4440" evidence="1">
    <location>
        <begin position="8"/>
        <end position="116"/>
    </location>
</feature>
<dbReference type="SUPFAM" id="SSF54427">
    <property type="entry name" value="NTF2-like"/>
    <property type="match status" value="1"/>
</dbReference>
<evidence type="ECO:0000313" key="3">
    <source>
        <dbReference type="Proteomes" id="UP000274661"/>
    </source>
</evidence>
<accession>A0A429VBH0</accession>
<dbReference type="Gene3D" id="3.10.450.50">
    <property type="match status" value="1"/>
</dbReference>
<dbReference type="RefSeq" id="WP_126719146.1">
    <property type="nucleotide sequence ID" value="NZ_RWJF01000001.1"/>
</dbReference>
<gene>
    <name evidence="2" type="ORF">HMF7854_11070</name>
</gene>
<dbReference type="Proteomes" id="UP000274661">
    <property type="component" value="Unassembled WGS sequence"/>
</dbReference>